<reference evidence="3 4" key="1">
    <citation type="journal article" date="2019" name="Environ. Microbiol.">
        <title>Species interactions and distinct microbial communities in high Arctic permafrost affected cryosols are associated with the CH4 and CO2 gas fluxes.</title>
        <authorList>
            <person name="Altshuler I."/>
            <person name="Hamel J."/>
            <person name="Turney S."/>
            <person name="Magnuson E."/>
            <person name="Levesque R."/>
            <person name="Greer C."/>
            <person name="Whyte L.G."/>
        </authorList>
    </citation>
    <scope>NUCLEOTIDE SEQUENCE [LARGE SCALE GENOMIC DNA]</scope>
    <source>
        <strain evidence="3 4">S5.20</strain>
    </source>
</reference>
<dbReference type="OrthoDB" id="3671213at2"/>
<dbReference type="InterPro" id="IPR024344">
    <property type="entry name" value="MDMPI_metal-binding"/>
</dbReference>
<accession>A0A502DS33</accession>
<dbReference type="PANTHER" id="PTHR40758">
    <property type="entry name" value="CONSERVED PROTEIN"/>
    <property type="match status" value="1"/>
</dbReference>
<evidence type="ECO:0000313" key="4">
    <source>
        <dbReference type="Proteomes" id="UP000320095"/>
    </source>
</evidence>
<feature type="domain" description="Mycothiol-dependent maleylpyruvate isomerase metal-binding" evidence="2">
    <location>
        <begin position="7"/>
        <end position="129"/>
    </location>
</feature>
<comment type="caution">
    <text evidence="3">The sequence shown here is derived from an EMBL/GenBank/DDBJ whole genome shotgun (WGS) entry which is preliminary data.</text>
</comment>
<evidence type="ECO:0000259" key="1">
    <source>
        <dbReference type="Pfam" id="PF07398"/>
    </source>
</evidence>
<dbReference type="GO" id="GO:0046872">
    <property type="term" value="F:metal ion binding"/>
    <property type="evidence" value="ECO:0007669"/>
    <property type="project" value="InterPro"/>
</dbReference>
<dbReference type="InterPro" id="IPR010872">
    <property type="entry name" value="MDMPI_C-term_domain"/>
</dbReference>
<name>A0A502DS33_9MYCO</name>
<dbReference type="EMBL" id="RCZG01000019">
    <property type="protein sequence ID" value="TPG28245.1"/>
    <property type="molecule type" value="Genomic_DNA"/>
</dbReference>
<dbReference type="AlphaFoldDB" id="A0A502DS33"/>
<dbReference type="GO" id="GO:0016853">
    <property type="term" value="F:isomerase activity"/>
    <property type="evidence" value="ECO:0007669"/>
    <property type="project" value="UniProtKB-KW"/>
</dbReference>
<dbReference type="NCBIfam" id="TIGR03083">
    <property type="entry name" value="maleylpyruvate isomerase family mycothiol-dependent enzyme"/>
    <property type="match status" value="1"/>
</dbReference>
<dbReference type="Pfam" id="PF07398">
    <property type="entry name" value="MDMPI_C"/>
    <property type="match status" value="1"/>
</dbReference>
<protein>
    <submittedName>
        <fullName evidence="3">Maleylpyruvate isomerase family mycothiol-dependent enzyme</fullName>
    </submittedName>
</protein>
<dbReference type="GO" id="GO:0005886">
    <property type="term" value="C:plasma membrane"/>
    <property type="evidence" value="ECO:0007669"/>
    <property type="project" value="TreeGrafter"/>
</dbReference>
<feature type="domain" description="MDMPI C-terminal" evidence="1">
    <location>
        <begin position="142"/>
        <end position="241"/>
    </location>
</feature>
<dbReference type="InterPro" id="IPR034660">
    <property type="entry name" value="DinB/YfiT-like"/>
</dbReference>
<evidence type="ECO:0000259" key="2">
    <source>
        <dbReference type="Pfam" id="PF11716"/>
    </source>
</evidence>
<dbReference type="Gene3D" id="1.20.120.450">
    <property type="entry name" value="dinb family like domain"/>
    <property type="match status" value="1"/>
</dbReference>
<gene>
    <name evidence="3" type="ORF">EAH80_28350</name>
</gene>
<dbReference type="SUPFAM" id="SSF109854">
    <property type="entry name" value="DinB/YfiT-like putative metalloenzymes"/>
    <property type="match status" value="1"/>
</dbReference>
<evidence type="ECO:0000313" key="3">
    <source>
        <dbReference type="EMBL" id="TPG28245.1"/>
    </source>
</evidence>
<dbReference type="PANTHER" id="PTHR40758:SF1">
    <property type="entry name" value="CONSERVED PROTEIN"/>
    <property type="match status" value="1"/>
</dbReference>
<keyword evidence="4" id="KW-1185">Reference proteome</keyword>
<proteinExistence type="predicted"/>
<keyword evidence="3" id="KW-0413">Isomerase</keyword>
<organism evidence="3 4">
    <name type="scientific">Mycolicibacterium hodleri</name>
    <dbReference type="NCBI Taxonomy" id="49897"/>
    <lineage>
        <taxon>Bacteria</taxon>
        <taxon>Bacillati</taxon>
        <taxon>Actinomycetota</taxon>
        <taxon>Actinomycetes</taxon>
        <taxon>Mycobacteriales</taxon>
        <taxon>Mycobacteriaceae</taxon>
        <taxon>Mycolicibacterium</taxon>
    </lineage>
</organism>
<dbReference type="RefSeq" id="WP_140698980.1">
    <property type="nucleotide sequence ID" value="NZ_RCZG01000019.1"/>
</dbReference>
<keyword evidence="3" id="KW-0670">Pyruvate</keyword>
<dbReference type="Pfam" id="PF11716">
    <property type="entry name" value="MDMPI_N"/>
    <property type="match status" value="1"/>
</dbReference>
<dbReference type="Proteomes" id="UP000320095">
    <property type="component" value="Unassembled WGS sequence"/>
</dbReference>
<sequence>MDFRATLLEETRALGDVIRNADPETQVPTCPGWTMNQLLKHVGRGHRWSAQIIAERRHEPLDPREVRDGRPPEDLDGAIEWLNGGAQLVIDAVGRVGPEIRVWTFNGPRPAGWWVRRRVHEATIHRADAVLAMGGEFDLPAELAADGVSEWIELATVSASLREPPLRRGLTLHLHASDAGLGPTGEWTITHDEDGLQWSHDHTKGEAAVRGKAVDLLLALTRRRAAADGGIEVLGDSAVWDAWLSGTPF</sequence>
<dbReference type="InterPro" id="IPR017517">
    <property type="entry name" value="Maleyloyr_isom"/>
</dbReference>